<keyword evidence="1" id="KW-0812">Transmembrane</keyword>
<reference evidence="2 3" key="1">
    <citation type="submission" date="2020-10" db="EMBL/GenBank/DDBJ databases">
        <title>Plant Genome Project.</title>
        <authorList>
            <person name="Zhang R.-G."/>
        </authorList>
    </citation>
    <scope>NUCLEOTIDE SEQUENCE [LARGE SCALE GENOMIC DNA]</scope>
    <source>
        <strain evidence="2">FAFU-HL-1</strain>
        <tissue evidence="2">Leaf</tissue>
    </source>
</reference>
<evidence type="ECO:0000313" key="3">
    <source>
        <dbReference type="Proteomes" id="UP000657918"/>
    </source>
</evidence>
<accession>A0A835KE62</accession>
<protein>
    <recommendedName>
        <fullName evidence="4">Sulfotransferase</fullName>
    </recommendedName>
</protein>
<dbReference type="Gene3D" id="3.40.50.300">
    <property type="entry name" value="P-loop containing nucleotide triphosphate hydrolases"/>
    <property type="match status" value="2"/>
</dbReference>
<keyword evidence="1" id="KW-0472">Membrane</keyword>
<dbReference type="OrthoDB" id="2015035at2759"/>
<keyword evidence="1" id="KW-1133">Transmembrane helix</keyword>
<proteinExistence type="predicted"/>
<evidence type="ECO:0000313" key="2">
    <source>
        <dbReference type="EMBL" id="KAF9684286.1"/>
    </source>
</evidence>
<dbReference type="SUPFAM" id="SSF52540">
    <property type="entry name" value="P-loop containing nucleoside triphosphate hydrolases"/>
    <property type="match status" value="1"/>
</dbReference>
<gene>
    <name evidence="2" type="ORF">SADUNF_Sadunf04G0102200</name>
</gene>
<dbReference type="AlphaFoldDB" id="A0A835KE62"/>
<organism evidence="2 3">
    <name type="scientific">Salix dunnii</name>
    <dbReference type="NCBI Taxonomy" id="1413687"/>
    <lineage>
        <taxon>Eukaryota</taxon>
        <taxon>Viridiplantae</taxon>
        <taxon>Streptophyta</taxon>
        <taxon>Embryophyta</taxon>
        <taxon>Tracheophyta</taxon>
        <taxon>Spermatophyta</taxon>
        <taxon>Magnoliopsida</taxon>
        <taxon>eudicotyledons</taxon>
        <taxon>Gunneridae</taxon>
        <taxon>Pentapetalae</taxon>
        <taxon>rosids</taxon>
        <taxon>fabids</taxon>
        <taxon>Malpighiales</taxon>
        <taxon>Salicaceae</taxon>
        <taxon>Saliceae</taxon>
        <taxon>Salix</taxon>
    </lineage>
</organism>
<dbReference type="InterPro" id="IPR027417">
    <property type="entry name" value="P-loop_NTPase"/>
</dbReference>
<comment type="caution">
    <text evidence="2">The sequence shown here is derived from an EMBL/GenBank/DDBJ whole genome shotgun (WGS) entry which is preliminary data.</text>
</comment>
<dbReference type="PANTHER" id="PTHR32175">
    <property type="entry name" value="PROTEIN, PUTATIVE, EXPRESSED-RELATED"/>
    <property type="match status" value="1"/>
</dbReference>
<evidence type="ECO:0008006" key="4">
    <source>
        <dbReference type="Google" id="ProtNLM"/>
    </source>
</evidence>
<dbReference type="Proteomes" id="UP000657918">
    <property type="component" value="Chromosome 4"/>
</dbReference>
<dbReference type="InterPro" id="IPR052796">
    <property type="entry name" value="Nod_factor_sulfotransferase"/>
</dbReference>
<dbReference type="PANTHER" id="PTHR32175:SF0">
    <property type="entry name" value="SULFOTRANSFERASE"/>
    <property type="match status" value="1"/>
</dbReference>
<feature type="transmembrane region" description="Helical" evidence="1">
    <location>
        <begin position="23"/>
        <end position="40"/>
    </location>
</feature>
<sequence length="433" mass="49875">MAGDLCIFFKDSFIIKAPKKSPLALRMIVFVFAMVCGVYICSICLKQIGIRTNPGFLNVEVIDSPCPERDIEPREIPYVHYPRPKTYSRAECKCNPVRYFAILSMQRSGSGWFETLLNNHTNISSNGEIFSVKVRRSNFSTITETLDQIYNLDWLSSASKNECTAAVGLKWMLNQVTVLSLKCLLVSCFFHYRYVLVSDECGKHSFQYLFGKVEAALSIPSRLPLSSLLNAGLSFWKYAIFFTGVMQHHEEIVEYFKIRGVSVVFLFRKNLLRRMISILANSYDRDVKPLNGTHKSHVHLPREVTHSLCPSLFLHVCYLYNNRWFQAEILAKYKALINTTLLIPSLKQVEDTTAKALEYFKSARHIILYYEDIVKNHTKLLDVQDFLKVPRRELKSRQVKIHKGSQSSYVENWDEVQKSLKGTHYESLLSGDC</sequence>
<keyword evidence="3" id="KW-1185">Reference proteome</keyword>
<name>A0A835KE62_9ROSI</name>
<dbReference type="EMBL" id="JADGMS010000004">
    <property type="protein sequence ID" value="KAF9684286.1"/>
    <property type="molecule type" value="Genomic_DNA"/>
</dbReference>
<evidence type="ECO:0000256" key="1">
    <source>
        <dbReference type="SAM" id="Phobius"/>
    </source>
</evidence>